<feature type="compositionally biased region" description="Low complexity" evidence="1">
    <location>
        <begin position="24"/>
        <end position="40"/>
    </location>
</feature>
<protein>
    <submittedName>
        <fullName evidence="2">Uncharacterized protein</fullName>
    </submittedName>
</protein>
<gene>
    <name evidence="2" type="primary">RvY_07494-1</name>
    <name evidence="2" type="synonym">RvY_07494.1</name>
    <name evidence="2" type="ORF">RvY_07494</name>
</gene>
<organism evidence="2 3">
    <name type="scientific">Ramazzottius varieornatus</name>
    <name type="common">Water bear</name>
    <name type="synonym">Tardigrade</name>
    <dbReference type="NCBI Taxonomy" id="947166"/>
    <lineage>
        <taxon>Eukaryota</taxon>
        <taxon>Metazoa</taxon>
        <taxon>Ecdysozoa</taxon>
        <taxon>Tardigrada</taxon>
        <taxon>Eutardigrada</taxon>
        <taxon>Parachela</taxon>
        <taxon>Hypsibioidea</taxon>
        <taxon>Ramazzottiidae</taxon>
        <taxon>Ramazzottius</taxon>
    </lineage>
</organism>
<comment type="caution">
    <text evidence="2">The sequence shown here is derived from an EMBL/GenBank/DDBJ whole genome shotgun (WGS) entry which is preliminary data.</text>
</comment>
<keyword evidence="3" id="KW-1185">Reference proteome</keyword>
<dbReference type="EMBL" id="BDGG01000003">
    <property type="protein sequence ID" value="GAU95980.1"/>
    <property type="molecule type" value="Genomic_DNA"/>
</dbReference>
<proteinExistence type="predicted"/>
<feature type="region of interest" description="Disordered" evidence="1">
    <location>
        <begin position="24"/>
        <end position="81"/>
    </location>
</feature>
<name>A0A1D1V4Y6_RAMVA</name>
<accession>A0A1D1V4Y6</accession>
<dbReference type="AlphaFoldDB" id="A0A1D1V4Y6"/>
<reference evidence="2 3" key="1">
    <citation type="journal article" date="2016" name="Nat. Commun.">
        <title>Extremotolerant tardigrade genome and improved radiotolerance of human cultured cells by tardigrade-unique protein.</title>
        <authorList>
            <person name="Hashimoto T."/>
            <person name="Horikawa D.D."/>
            <person name="Saito Y."/>
            <person name="Kuwahara H."/>
            <person name="Kozuka-Hata H."/>
            <person name="Shin-I T."/>
            <person name="Minakuchi Y."/>
            <person name="Ohishi K."/>
            <person name="Motoyama A."/>
            <person name="Aizu T."/>
            <person name="Enomoto A."/>
            <person name="Kondo K."/>
            <person name="Tanaka S."/>
            <person name="Hara Y."/>
            <person name="Koshikawa S."/>
            <person name="Sagara H."/>
            <person name="Miura T."/>
            <person name="Yokobori S."/>
            <person name="Miyagawa K."/>
            <person name="Suzuki Y."/>
            <person name="Kubo T."/>
            <person name="Oyama M."/>
            <person name="Kohara Y."/>
            <person name="Fujiyama A."/>
            <person name="Arakawa K."/>
            <person name="Katayama T."/>
            <person name="Toyoda A."/>
            <person name="Kunieda T."/>
        </authorList>
    </citation>
    <scope>NUCLEOTIDE SEQUENCE [LARGE SCALE GENOMIC DNA]</scope>
    <source>
        <strain evidence="2 3">YOKOZUNA-1</strain>
    </source>
</reference>
<evidence type="ECO:0000313" key="2">
    <source>
        <dbReference type="EMBL" id="GAU95980.1"/>
    </source>
</evidence>
<sequence length="81" mass="8600">MGTPPPMYPSSSFQPIPFFPSQLAYSGASTSSSSLDSYSDSARRRADELGGLQRPSVFRTAPPGSHSSLDSLAGKSHNPKR</sequence>
<evidence type="ECO:0000313" key="3">
    <source>
        <dbReference type="Proteomes" id="UP000186922"/>
    </source>
</evidence>
<evidence type="ECO:0000256" key="1">
    <source>
        <dbReference type="SAM" id="MobiDB-lite"/>
    </source>
</evidence>
<dbReference type="Proteomes" id="UP000186922">
    <property type="component" value="Unassembled WGS sequence"/>
</dbReference>